<dbReference type="Proteomes" id="UP000800094">
    <property type="component" value="Unassembled WGS sequence"/>
</dbReference>
<evidence type="ECO:0000256" key="5">
    <source>
        <dbReference type="ARBA" id="ARBA00038359"/>
    </source>
</evidence>
<dbReference type="RefSeq" id="XP_033680422.1">
    <property type="nucleotide sequence ID" value="XM_033835779.1"/>
</dbReference>
<protein>
    <recommendedName>
        <fullName evidence="7">Rhodopsin domain-containing protein</fullName>
    </recommendedName>
</protein>
<keyword evidence="2 6" id="KW-0812">Transmembrane</keyword>
<accession>A0A6A6I5U4</accession>
<feature type="transmembrane region" description="Helical" evidence="6">
    <location>
        <begin position="55"/>
        <end position="81"/>
    </location>
</feature>
<dbReference type="EMBL" id="ML987200">
    <property type="protein sequence ID" value="KAF2245418.1"/>
    <property type="molecule type" value="Genomic_DNA"/>
</dbReference>
<gene>
    <name evidence="8" type="ORF">BU26DRAFT_607669</name>
</gene>
<comment type="similarity">
    <text evidence="5">Belongs to the SAT4 family.</text>
</comment>
<name>A0A6A6I5U4_9PLEO</name>
<dbReference type="InterPro" id="IPR052337">
    <property type="entry name" value="SAT4-like"/>
</dbReference>
<comment type="subcellular location">
    <subcellularLocation>
        <location evidence="1">Membrane</location>
        <topology evidence="1">Multi-pass membrane protein</topology>
    </subcellularLocation>
</comment>
<evidence type="ECO:0000259" key="7">
    <source>
        <dbReference type="Pfam" id="PF20684"/>
    </source>
</evidence>
<reference evidence="8" key="1">
    <citation type="journal article" date="2020" name="Stud. Mycol.">
        <title>101 Dothideomycetes genomes: a test case for predicting lifestyles and emergence of pathogens.</title>
        <authorList>
            <person name="Haridas S."/>
            <person name="Albert R."/>
            <person name="Binder M."/>
            <person name="Bloem J."/>
            <person name="Labutti K."/>
            <person name="Salamov A."/>
            <person name="Andreopoulos B."/>
            <person name="Baker S."/>
            <person name="Barry K."/>
            <person name="Bills G."/>
            <person name="Bluhm B."/>
            <person name="Cannon C."/>
            <person name="Castanera R."/>
            <person name="Culley D."/>
            <person name="Daum C."/>
            <person name="Ezra D."/>
            <person name="Gonzalez J."/>
            <person name="Henrissat B."/>
            <person name="Kuo A."/>
            <person name="Liang C."/>
            <person name="Lipzen A."/>
            <person name="Lutzoni F."/>
            <person name="Magnuson J."/>
            <person name="Mondo S."/>
            <person name="Nolan M."/>
            <person name="Ohm R."/>
            <person name="Pangilinan J."/>
            <person name="Park H.-J."/>
            <person name="Ramirez L."/>
            <person name="Alfaro M."/>
            <person name="Sun H."/>
            <person name="Tritt A."/>
            <person name="Yoshinaga Y."/>
            <person name="Zwiers L.-H."/>
            <person name="Turgeon B."/>
            <person name="Goodwin S."/>
            <person name="Spatafora J."/>
            <person name="Crous P."/>
            <person name="Grigoriev I."/>
        </authorList>
    </citation>
    <scope>NUCLEOTIDE SEQUENCE</scope>
    <source>
        <strain evidence="8">CBS 122368</strain>
    </source>
</reference>
<dbReference type="PANTHER" id="PTHR33048:SF155">
    <property type="entry name" value="INTEGRAL MEMBRANE PROTEIN"/>
    <property type="match status" value="1"/>
</dbReference>
<evidence type="ECO:0000256" key="1">
    <source>
        <dbReference type="ARBA" id="ARBA00004141"/>
    </source>
</evidence>
<feature type="domain" description="Rhodopsin" evidence="7">
    <location>
        <begin position="40"/>
        <end position="282"/>
    </location>
</feature>
<feature type="transmembrane region" description="Helical" evidence="6">
    <location>
        <begin position="25"/>
        <end position="43"/>
    </location>
</feature>
<feature type="transmembrane region" description="Helical" evidence="6">
    <location>
        <begin position="137"/>
        <end position="159"/>
    </location>
</feature>
<dbReference type="InterPro" id="IPR049326">
    <property type="entry name" value="Rhodopsin_dom_fungi"/>
</dbReference>
<feature type="transmembrane region" description="Helical" evidence="6">
    <location>
        <begin position="256"/>
        <end position="276"/>
    </location>
</feature>
<proteinExistence type="inferred from homology"/>
<evidence type="ECO:0000256" key="6">
    <source>
        <dbReference type="SAM" id="Phobius"/>
    </source>
</evidence>
<keyword evidence="4 6" id="KW-0472">Membrane</keyword>
<dbReference type="PANTHER" id="PTHR33048">
    <property type="entry name" value="PTH11-LIKE INTEGRAL MEMBRANE PROTEIN (AFU_ORTHOLOGUE AFUA_5G11245)"/>
    <property type="match status" value="1"/>
</dbReference>
<evidence type="ECO:0000313" key="8">
    <source>
        <dbReference type="EMBL" id="KAF2245418.1"/>
    </source>
</evidence>
<dbReference type="Pfam" id="PF20684">
    <property type="entry name" value="Fung_rhodopsin"/>
    <property type="match status" value="1"/>
</dbReference>
<feature type="transmembrane region" description="Helical" evidence="6">
    <location>
        <begin position="217"/>
        <end position="236"/>
    </location>
</feature>
<evidence type="ECO:0000256" key="3">
    <source>
        <dbReference type="ARBA" id="ARBA00022989"/>
    </source>
</evidence>
<sequence length="357" mass="39285">MSAPPQLPPPPTDGDVNRGKELNGVIWLLTGITTVVYLSRVYARKYLTRNLGWEDVILGVSMTLLYIQSAFVSVSIHYGLARHQYYLLISNPLNISKVVKWQLFSEPVAILGTTIPKVAVTMLLIKLLDPNKLAVAWLWALNILLNALSIVCIITSFVQCTPTSAYWTRAGGKCWDPSIVANLAISQGALSAFTDFSLALFPTTVVLNLQMNWRKKAAVCSLMGFGCFAGVAAIIRTTKLAKLAEQTDFTWSIWTLVLWVAIECCVIIVCACVPSLRPLFRKLYNQPFGSTFPSLFSRRKGGSDNSYMLNASPQGSMQSGKEGRVVKITANEDGSQVCLARGIRTTTDVEVQHSAWK</sequence>
<keyword evidence="9" id="KW-1185">Reference proteome</keyword>
<evidence type="ECO:0000256" key="2">
    <source>
        <dbReference type="ARBA" id="ARBA00022692"/>
    </source>
</evidence>
<evidence type="ECO:0000313" key="9">
    <source>
        <dbReference type="Proteomes" id="UP000800094"/>
    </source>
</evidence>
<dbReference type="AlphaFoldDB" id="A0A6A6I5U4"/>
<dbReference type="GO" id="GO:0016020">
    <property type="term" value="C:membrane"/>
    <property type="evidence" value="ECO:0007669"/>
    <property type="project" value="UniProtKB-SubCell"/>
</dbReference>
<dbReference type="GeneID" id="54589109"/>
<dbReference type="OrthoDB" id="5331848at2759"/>
<evidence type="ECO:0000256" key="4">
    <source>
        <dbReference type="ARBA" id="ARBA00023136"/>
    </source>
</evidence>
<organism evidence="8 9">
    <name type="scientific">Trematosphaeria pertusa</name>
    <dbReference type="NCBI Taxonomy" id="390896"/>
    <lineage>
        <taxon>Eukaryota</taxon>
        <taxon>Fungi</taxon>
        <taxon>Dikarya</taxon>
        <taxon>Ascomycota</taxon>
        <taxon>Pezizomycotina</taxon>
        <taxon>Dothideomycetes</taxon>
        <taxon>Pleosporomycetidae</taxon>
        <taxon>Pleosporales</taxon>
        <taxon>Massarineae</taxon>
        <taxon>Trematosphaeriaceae</taxon>
        <taxon>Trematosphaeria</taxon>
    </lineage>
</organism>
<keyword evidence="3 6" id="KW-1133">Transmembrane helix</keyword>